<reference evidence="3" key="1">
    <citation type="journal article" date="2019" name="Int. J. Syst. Evol. Microbiol.">
        <title>The Global Catalogue of Microorganisms (GCM) 10K type strain sequencing project: providing services to taxonomists for standard genome sequencing and annotation.</title>
        <authorList>
            <consortium name="The Broad Institute Genomics Platform"/>
            <consortium name="The Broad Institute Genome Sequencing Center for Infectious Disease"/>
            <person name="Wu L."/>
            <person name="Ma J."/>
        </authorList>
    </citation>
    <scope>NUCLEOTIDE SEQUENCE [LARGE SCALE GENOMIC DNA]</scope>
    <source>
        <strain evidence="3">JCM 16601</strain>
    </source>
</reference>
<keyword evidence="3" id="KW-1185">Reference proteome</keyword>
<dbReference type="Proteomes" id="UP001500742">
    <property type="component" value="Unassembled WGS sequence"/>
</dbReference>
<dbReference type="PANTHER" id="PTHR37841">
    <property type="entry name" value="GLR2918 PROTEIN"/>
    <property type="match status" value="1"/>
</dbReference>
<proteinExistence type="predicted"/>
<evidence type="ECO:0008006" key="4">
    <source>
        <dbReference type="Google" id="ProtNLM"/>
    </source>
</evidence>
<evidence type="ECO:0000313" key="3">
    <source>
        <dbReference type="Proteomes" id="UP001500742"/>
    </source>
</evidence>
<feature type="signal peptide" evidence="1">
    <location>
        <begin position="1"/>
        <end position="21"/>
    </location>
</feature>
<protein>
    <recommendedName>
        <fullName evidence="4">WG repeat-containing protein</fullName>
    </recommendedName>
</protein>
<name>A0ABP7PYW7_9SPHI</name>
<dbReference type="RefSeq" id="WP_259097662.1">
    <property type="nucleotide sequence ID" value="NZ_BAAAZC010000017.1"/>
</dbReference>
<feature type="chain" id="PRO_5047319303" description="WG repeat-containing protein" evidence="1">
    <location>
        <begin position="22"/>
        <end position="455"/>
    </location>
</feature>
<organism evidence="2 3">
    <name type="scientific">Mucilaginibacter dorajii</name>
    <dbReference type="NCBI Taxonomy" id="692994"/>
    <lineage>
        <taxon>Bacteria</taxon>
        <taxon>Pseudomonadati</taxon>
        <taxon>Bacteroidota</taxon>
        <taxon>Sphingobacteriia</taxon>
        <taxon>Sphingobacteriales</taxon>
        <taxon>Sphingobacteriaceae</taxon>
        <taxon>Mucilaginibacter</taxon>
    </lineage>
</organism>
<keyword evidence="1" id="KW-0732">Signal</keyword>
<evidence type="ECO:0000256" key="1">
    <source>
        <dbReference type="SAM" id="SignalP"/>
    </source>
</evidence>
<gene>
    <name evidence="2" type="ORF">GCM10022210_23820</name>
</gene>
<accession>A0ABP7PYW7</accession>
<sequence>MRSFMILLAGMAILAGNPSYAQSPKNPSLGKVIKDLGAVFKKKPVSSSAGKLPESNMAVQVDKGGAGELSAGAVSLAVDKMFDFNNGVAIVRKGTSAALIDPKGNLAVPFNSYDFSYYTVSVLQYVLLSNGLLRFQTTDHQQWGYMNSSAKVIAMGVLNDLADNKRLLELNNSGRWTYTTPDGKKYTPGDRLADINEGIGIVRRQVNGNIITGYKRLNGSPLVTPSFDELYRFSEGLAVVGKKDQFGEVKYGYINTDGKLVIPLLYSIKPSEFSGGYARVVPKDKSAFEYAFINKKGEIVFKQTQADILKYGAFDHFTTYGMAFNMKYVMDATFKLTSKADFFKSYGLPADSWFIGEQNSVEGESNPKLLYSIRGVVGAYTRLPLTGFINLGTGKVVAPVFDLLNVNTIYFDPTAKLAYAKVCLGKSNTGALIYREGYINEEGRFVIIKGEGSKW</sequence>
<evidence type="ECO:0000313" key="2">
    <source>
        <dbReference type="EMBL" id="GAA3972960.1"/>
    </source>
</evidence>
<dbReference type="PANTHER" id="PTHR37841:SF1">
    <property type="entry name" value="DUF3298 DOMAIN-CONTAINING PROTEIN"/>
    <property type="match status" value="1"/>
</dbReference>
<dbReference type="EMBL" id="BAAAZC010000017">
    <property type="protein sequence ID" value="GAA3972960.1"/>
    <property type="molecule type" value="Genomic_DNA"/>
</dbReference>
<dbReference type="InterPro" id="IPR032774">
    <property type="entry name" value="WG_beta_rep"/>
</dbReference>
<dbReference type="Pfam" id="PF14903">
    <property type="entry name" value="WG_beta_rep"/>
    <property type="match status" value="3"/>
</dbReference>
<comment type="caution">
    <text evidence="2">The sequence shown here is derived from an EMBL/GenBank/DDBJ whole genome shotgun (WGS) entry which is preliminary data.</text>
</comment>